<name>A0A399T857_9MICO</name>
<gene>
    <name evidence="4" type="ORF">DZG00_04565</name>
</gene>
<dbReference type="Pfam" id="PF00589">
    <property type="entry name" value="Phage_integrase"/>
    <property type="match status" value="1"/>
</dbReference>
<dbReference type="EMBL" id="QWGT01000040">
    <property type="protein sequence ID" value="RIJ52510.1"/>
    <property type="molecule type" value="Genomic_DNA"/>
</dbReference>
<dbReference type="InterPro" id="IPR011010">
    <property type="entry name" value="DNA_brk_join_enz"/>
</dbReference>
<dbReference type="InterPro" id="IPR002104">
    <property type="entry name" value="Integrase_catalytic"/>
</dbReference>
<organism evidence="4 5">
    <name type="scientific">Clavibacter lycopersici</name>
    <dbReference type="NCBI Taxonomy" id="2301718"/>
    <lineage>
        <taxon>Bacteria</taxon>
        <taxon>Bacillati</taxon>
        <taxon>Actinomycetota</taxon>
        <taxon>Actinomycetes</taxon>
        <taxon>Micrococcales</taxon>
        <taxon>Microbacteriaceae</taxon>
        <taxon>Clavibacter</taxon>
    </lineage>
</organism>
<evidence type="ECO:0000313" key="5">
    <source>
        <dbReference type="Proteomes" id="UP000266484"/>
    </source>
</evidence>
<dbReference type="PANTHER" id="PTHR30349:SF64">
    <property type="entry name" value="PROPHAGE INTEGRASE INTD-RELATED"/>
    <property type="match status" value="1"/>
</dbReference>
<dbReference type="InterPro" id="IPR013762">
    <property type="entry name" value="Integrase-like_cat_sf"/>
</dbReference>
<proteinExistence type="predicted"/>
<dbReference type="AlphaFoldDB" id="A0A399T857"/>
<dbReference type="GO" id="GO:0006310">
    <property type="term" value="P:DNA recombination"/>
    <property type="evidence" value="ECO:0007669"/>
    <property type="project" value="UniProtKB-KW"/>
</dbReference>
<evidence type="ECO:0000313" key="4">
    <source>
        <dbReference type="EMBL" id="RIJ52510.1"/>
    </source>
</evidence>
<comment type="caution">
    <text evidence="4">The sequence shown here is derived from an EMBL/GenBank/DDBJ whole genome shotgun (WGS) entry which is preliminary data.</text>
</comment>
<dbReference type="PROSITE" id="PS51898">
    <property type="entry name" value="TYR_RECOMBINASE"/>
    <property type="match status" value="1"/>
</dbReference>
<reference evidence="4 5" key="1">
    <citation type="submission" date="2018-08" db="EMBL/GenBank/DDBJ databases">
        <title>Genome Sequence of Clavibacter michiganensis Subspecies type strains, and the Atypical Peach-Colored Strains Isolated from Tomato.</title>
        <authorList>
            <person name="Osdaghi E."/>
            <person name="Portier P."/>
            <person name="Briand M."/>
            <person name="Jacques M.-A."/>
        </authorList>
    </citation>
    <scope>NUCLEOTIDE SEQUENCE [LARGE SCALE GENOMIC DNA]</scope>
    <source>
        <strain evidence="4 5">CFBP 8615</strain>
    </source>
</reference>
<feature type="region of interest" description="Disordered" evidence="2">
    <location>
        <begin position="170"/>
        <end position="192"/>
    </location>
</feature>
<sequence>MWRGKAIGLTLKSLDFLRRRDFVEEDAVRFGGGISVGTPKGHAIRSAPVPPFLLDELAHPCEGKRPTDLLFGEGQRHLQKPSSHDGWFDRAVVAAVAEDATMPGVTTHDLRHTAASLAISAGADVKAVQRMLGHKSAAINLETYSDLFEDDLDAVGAALDQAHTASSVGRVRARPAAGASPTSLLPRHAPPCRAMPRHAARASAYAYVPPQGLEP</sequence>
<keyword evidence="5" id="KW-1185">Reference proteome</keyword>
<accession>A0A399T857</accession>
<feature type="domain" description="Tyr recombinase" evidence="3">
    <location>
        <begin position="1"/>
        <end position="157"/>
    </location>
</feature>
<feature type="compositionally biased region" description="Low complexity" evidence="2">
    <location>
        <begin position="170"/>
        <end position="181"/>
    </location>
</feature>
<protein>
    <recommendedName>
        <fullName evidence="3">Tyr recombinase domain-containing protein</fullName>
    </recommendedName>
</protein>
<dbReference type="GO" id="GO:0003677">
    <property type="term" value="F:DNA binding"/>
    <property type="evidence" value="ECO:0007669"/>
    <property type="project" value="InterPro"/>
</dbReference>
<dbReference type="GO" id="GO:0015074">
    <property type="term" value="P:DNA integration"/>
    <property type="evidence" value="ECO:0007669"/>
    <property type="project" value="InterPro"/>
</dbReference>
<dbReference type="Gene3D" id="1.10.443.10">
    <property type="entry name" value="Intergrase catalytic core"/>
    <property type="match status" value="1"/>
</dbReference>
<evidence type="ECO:0000256" key="2">
    <source>
        <dbReference type="SAM" id="MobiDB-lite"/>
    </source>
</evidence>
<evidence type="ECO:0000259" key="3">
    <source>
        <dbReference type="PROSITE" id="PS51898"/>
    </source>
</evidence>
<dbReference type="SUPFAM" id="SSF56349">
    <property type="entry name" value="DNA breaking-rejoining enzymes"/>
    <property type="match status" value="1"/>
</dbReference>
<dbReference type="InterPro" id="IPR050090">
    <property type="entry name" value="Tyrosine_recombinase_XerCD"/>
</dbReference>
<evidence type="ECO:0000256" key="1">
    <source>
        <dbReference type="ARBA" id="ARBA00023172"/>
    </source>
</evidence>
<dbReference type="Proteomes" id="UP000266484">
    <property type="component" value="Unassembled WGS sequence"/>
</dbReference>
<dbReference type="PANTHER" id="PTHR30349">
    <property type="entry name" value="PHAGE INTEGRASE-RELATED"/>
    <property type="match status" value="1"/>
</dbReference>
<dbReference type="RefSeq" id="WP_119381361.1">
    <property type="nucleotide sequence ID" value="NZ_QWGT01000040.1"/>
</dbReference>
<dbReference type="OrthoDB" id="1822491at2"/>
<keyword evidence="1" id="KW-0233">DNA recombination</keyword>